<evidence type="ECO:0000313" key="4">
    <source>
        <dbReference type="Proteomes" id="UP001152747"/>
    </source>
</evidence>
<name>A0A9P1IX33_9PELO</name>
<reference evidence="3" key="1">
    <citation type="submission" date="2022-11" db="EMBL/GenBank/DDBJ databases">
        <authorList>
            <person name="Kikuchi T."/>
        </authorList>
    </citation>
    <scope>NUCLEOTIDE SEQUENCE</scope>
    <source>
        <strain evidence="3">PS1010</strain>
    </source>
</reference>
<dbReference type="FunFam" id="3.40.720.10:FF:000017">
    <property type="entry name" value="Predicted protein"/>
    <property type="match status" value="1"/>
</dbReference>
<evidence type="ECO:0000256" key="1">
    <source>
        <dbReference type="SAM" id="Coils"/>
    </source>
</evidence>
<dbReference type="GO" id="GO:0005615">
    <property type="term" value="C:extracellular space"/>
    <property type="evidence" value="ECO:0007669"/>
    <property type="project" value="TreeGrafter"/>
</dbReference>
<dbReference type="InterPro" id="IPR004245">
    <property type="entry name" value="DUF229"/>
</dbReference>
<dbReference type="CDD" id="cd16021">
    <property type="entry name" value="ALP_like"/>
    <property type="match status" value="1"/>
</dbReference>
<dbReference type="SUPFAM" id="SSF53649">
    <property type="entry name" value="Alkaline phosphatase-like"/>
    <property type="match status" value="1"/>
</dbReference>
<dbReference type="Proteomes" id="UP001152747">
    <property type="component" value="Unassembled WGS sequence"/>
</dbReference>
<keyword evidence="2" id="KW-0472">Membrane</keyword>
<dbReference type="AlphaFoldDB" id="A0A9P1IX33"/>
<keyword evidence="1" id="KW-0175">Coiled coil</keyword>
<evidence type="ECO:0000313" key="3">
    <source>
        <dbReference type="EMBL" id="CAI5450988.1"/>
    </source>
</evidence>
<feature type="coiled-coil region" evidence="1">
    <location>
        <begin position="535"/>
        <end position="562"/>
    </location>
</feature>
<comment type="caution">
    <text evidence="3">The sequence shown here is derived from an EMBL/GenBank/DDBJ whole genome shotgun (WGS) entry which is preliminary data.</text>
</comment>
<dbReference type="Gene3D" id="3.40.720.10">
    <property type="entry name" value="Alkaline Phosphatase, subunit A"/>
    <property type="match status" value="1"/>
</dbReference>
<gene>
    <name evidence="3" type="ORF">CAMP_LOCUS13625</name>
</gene>
<evidence type="ECO:0000256" key="2">
    <source>
        <dbReference type="SAM" id="Phobius"/>
    </source>
</evidence>
<keyword evidence="2" id="KW-1133">Transmembrane helix</keyword>
<dbReference type="PANTHER" id="PTHR10974">
    <property type="entry name" value="FI08016P-RELATED"/>
    <property type="match status" value="1"/>
</dbReference>
<feature type="transmembrane region" description="Helical" evidence="2">
    <location>
        <begin position="15"/>
        <end position="38"/>
    </location>
</feature>
<dbReference type="InterPro" id="IPR017850">
    <property type="entry name" value="Alkaline_phosphatase_core_sf"/>
</dbReference>
<accession>A0A9P1IX33</accession>
<dbReference type="OrthoDB" id="413313at2759"/>
<keyword evidence="2" id="KW-0812">Transmembrane</keyword>
<keyword evidence="4" id="KW-1185">Reference proteome</keyword>
<proteinExistence type="predicted"/>
<organism evidence="3 4">
    <name type="scientific">Caenorhabditis angaria</name>
    <dbReference type="NCBI Taxonomy" id="860376"/>
    <lineage>
        <taxon>Eukaryota</taxon>
        <taxon>Metazoa</taxon>
        <taxon>Ecdysozoa</taxon>
        <taxon>Nematoda</taxon>
        <taxon>Chromadorea</taxon>
        <taxon>Rhabditida</taxon>
        <taxon>Rhabditina</taxon>
        <taxon>Rhabditomorpha</taxon>
        <taxon>Rhabditoidea</taxon>
        <taxon>Rhabditidae</taxon>
        <taxon>Peloderinae</taxon>
        <taxon>Caenorhabditis</taxon>
    </lineage>
</organism>
<dbReference type="EMBL" id="CANHGI010000005">
    <property type="protein sequence ID" value="CAI5450988.1"/>
    <property type="molecule type" value="Genomic_DNA"/>
</dbReference>
<dbReference type="Pfam" id="PF02995">
    <property type="entry name" value="DUF229"/>
    <property type="match status" value="1"/>
</dbReference>
<dbReference type="PANTHER" id="PTHR10974:SF35">
    <property type="entry name" value="SULFATASE DOMAIN-CONTAINING PROTEIN"/>
    <property type="match status" value="1"/>
</dbReference>
<protein>
    <submittedName>
        <fullName evidence="3">Uncharacterized protein</fullName>
    </submittedName>
</protein>
<sequence>MIRMIRFKYYTNSHYFAFFIKFFLIFLLIFVCFIWKIYPINYDVLQHPHLVYLKKLQENTKPSECLIPKLDPWDKSILKYYDKSPPLICDAKQIQLVESFKNGIITFNSSLISNMKCSKTQIQHNEGVSDNDVLFGKLVELDFSSGLSFPIKDEFFEINCESTRFFGKNSYKKHFAQIVPKIEENLKMKKIELESEQYPSVIMIGMDSMSHSNFIRQMPLTMKLLEKWNFVDLKGHMKIHDNTYGNTIAILTGKRGTSVKEFKAELNEDWNIAFDDFPFIWNNFSENGYVTLFAEDRPDIATFNYKSKLNGFLNQPTDHYLRPFWQTCFWSLISRRSSPSCYDNQKQHMIQLNYLEDFIRKYEGKRKFGYFWTQDMSHGFINLIGRTDQDYRDFLERNEKYLRNSIVYLFSDHGHRSDKIRETIIGRIESRMPFHAIRIPEDIRKKYPKIVENLKHNSNGITTQFDVFEGLKKIANGNFLKELEQKTLQRGYSYFDKFPKRQTCYAAGIPSDYCPCLSEIEVPKSEMIEASNEFLKQLNVLLEEKTEQTEEYERDSEKLSDYMCSPIEMDSIQYAAVRLPVVNKAETDGFNLKAVSIQYHMVIKAKPPSRALLETTIEFDLTTNKWSTIAEIERNNKYGNTSFCVNDAVLKKVCHCVLRKSDSIAGLL</sequence>